<dbReference type="GO" id="GO:0006487">
    <property type="term" value="P:protein N-linked glycosylation"/>
    <property type="evidence" value="ECO:0007669"/>
    <property type="project" value="TreeGrafter"/>
</dbReference>
<accession>A0AAD7CPZ1</accession>
<dbReference type="EMBL" id="JARKIE010000290">
    <property type="protein sequence ID" value="KAJ7657492.1"/>
    <property type="molecule type" value="Genomic_DNA"/>
</dbReference>
<name>A0AAD7CPZ1_MYCRO</name>
<dbReference type="GO" id="GO:0000032">
    <property type="term" value="P:cell wall mannoprotein biosynthetic process"/>
    <property type="evidence" value="ECO:0007669"/>
    <property type="project" value="TreeGrafter"/>
</dbReference>
<keyword evidence="2" id="KW-0808">Transferase</keyword>
<evidence type="ECO:0000313" key="3">
    <source>
        <dbReference type="EMBL" id="KAJ7657492.1"/>
    </source>
</evidence>
<organism evidence="3 4">
    <name type="scientific">Mycena rosella</name>
    <name type="common">Pink bonnet</name>
    <name type="synonym">Agaricus rosellus</name>
    <dbReference type="NCBI Taxonomy" id="1033263"/>
    <lineage>
        <taxon>Eukaryota</taxon>
        <taxon>Fungi</taxon>
        <taxon>Dikarya</taxon>
        <taxon>Basidiomycota</taxon>
        <taxon>Agaricomycotina</taxon>
        <taxon>Agaricomycetes</taxon>
        <taxon>Agaricomycetidae</taxon>
        <taxon>Agaricales</taxon>
        <taxon>Marasmiineae</taxon>
        <taxon>Mycenaceae</taxon>
        <taxon>Mycena</taxon>
    </lineage>
</organism>
<dbReference type="GO" id="GO:0016020">
    <property type="term" value="C:membrane"/>
    <property type="evidence" value="ECO:0007669"/>
    <property type="project" value="InterPro"/>
</dbReference>
<gene>
    <name evidence="3" type="ORF">B0H17DRAFT_1213531</name>
</gene>
<evidence type="ECO:0000256" key="2">
    <source>
        <dbReference type="ARBA" id="ARBA00022679"/>
    </source>
</evidence>
<dbReference type="PANTHER" id="PTHR31121">
    <property type="entry name" value="ALPHA-1,2 MANNOSYLTRANSFERASE KTR1"/>
    <property type="match status" value="1"/>
</dbReference>
<dbReference type="GO" id="GO:0006493">
    <property type="term" value="P:protein O-linked glycosylation"/>
    <property type="evidence" value="ECO:0007669"/>
    <property type="project" value="TreeGrafter"/>
</dbReference>
<dbReference type="Proteomes" id="UP001221757">
    <property type="component" value="Unassembled WGS sequence"/>
</dbReference>
<comment type="similarity">
    <text evidence="1">Belongs to the glycosyltransferase 15 family.</text>
</comment>
<proteinExistence type="inferred from homology"/>
<keyword evidence="4" id="KW-1185">Reference proteome</keyword>
<sequence>MGNEDAVYVAKAEFGAFRVYLSVRAVYASAPWCSGRPQMRVRALCAPAWPPWFRCILTACDDATPASRPPFLRLSSILPLLPLPLGDAPVHSIAAALFASKYQIQVGLRSVLLLSTCYRRIPFSISRVVRRPDADYDRRFFKEIGYEHNPYTHCPKDPGMWERGRCGCGPQRSFDYNGHSCMRQWDNFMGL</sequence>
<dbReference type="GO" id="GO:0005794">
    <property type="term" value="C:Golgi apparatus"/>
    <property type="evidence" value="ECO:0007669"/>
    <property type="project" value="TreeGrafter"/>
</dbReference>
<evidence type="ECO:0000256" key="1">
    <source>
        <dbReference type="ARBA" id="ARBA00007677"/>
    </source>
</evidence>
<protein>
    <submittedName>
        <fullName evidence="3">Uncharacterized protein</fullName>
    </submittedName>
</protein>
<dbReference type="PANTHER" id="PTHR31121:SF6">
    <property type="entry name" value="ALPHA-1,2 MANNOSYLTRANSFERASE KTR1"/>
    <property type="match status" value="1"/>
</dbReference>
<dbReference type="InterPro" id="IPR002685">
    <property type="entry name" value="Glyco_trans_15"/>
</dbReference>
<evidence type="ECO:0000313" key="4">
    <source>
        <dbReference type="Proteomes" id="UP001221757"/>
    </source>
</evidence>
<dbReference type="InterPro" id="IPR029044">
    <property type="entry name" value="Nucleotide-diphossugar_trans"/>
</dbReference>
<reference evidence="3" key="1">
    <citation type="submission" date="2023-03" db="EMBL/GenBank/DDBJ databases">
        <title>Massive genome expansion in bonnet fungi (Mycena s.s.) driven by repeated elements and novel gene families across ecological guilds.</title>
        <authorList>
            <consortium name="Lawrence Berkeley National Laboratory"/>
            <person name="Harder C.B."/>
            <person name="Miyauchi S."/>
            <person name="Viragh M."/>
            <person name="Kuo A."/>
            <person name="Thoen E."/>
            <person name="Andreopoulos B."/>
            <person name="Lu D."/>
            <person name="Skrede I."/>
            <person name="Drula E."/>
            <person name="Henrissat B."/>
            <person name="Morin E."/>
            <person name="Kohler A."/>
            <person name="Barry K."/>
            <person name="LaButti K."/>
            <person name="Morin E."/>
            <person name="Salamov A."/>
            <person name="Lipzen A."/>
            <person name="Mereny Z."/>
            <person name="Hegedus B."/>
            <person name="Baldrian P."/>
            <person name="Stursova M."/>
            <person name="Weitz H."/>
            <person name="Taylor A."/>
            <person name="Grigoriev I.V."/>
            <person name="Nagy L.G."/>
            <person name="Martin F."/>
            <person name="Kauserud H."/>
        </authorList>
    </citation>
    <scope>NUCLEOTIDE SEQUENCE</scope>
    <source>
        <strain evidence="3">CBHHK067</strain>
    </source>
</reference>
<dbReference type="AlphaFoldDB" id="A0AAD7CPZ1"/>
<comment type="caution">
    <text evidence="3">The sequence shown here is derived from an EMBL/GenBank/DDBJ whole genome shotgun (WGS) entry which is preliminary data.</text>
</comment>
<dbReference type="SUPFAM" id="SSF53448">
    <property type="entry name" value="Nucleotide-diphospho-sugar transferases"/>
    <property type="match status" value="1"/>
</dbReference>
<dbReference type="GO" id="GO:0000026">
    <property type="term" value="F:alpha-1,2-mannosyltransferase activity"/>
    <property type="evidence" value="ECO:0007669"/>
    <property type="project" value="TreeGrafter"/>
</dbReference>
<dbReference type="Gene3D" id="3.90.550.10">
    <property type="entry name" value="Spore Coat Polysaccharide Biosynthesis Protein SpsA, Chain A"/>
    <property type="match status" value="1"/>
</dbReference>